<evidence type="ECO:0000313" key="2">
    <source>
        <dbReference type="Proteomes" id="UP000188388"/>
    </source>
</evidence>
<dbReference type="SUPFAM" id="SSF56091">
    <property type="entry name" value="DNA ligase/mRNA capping enzyme, catalytic domain"/>
    <property type="match status" value="1"/>
</dbReference>
<proteinExistence type="predicted"/>
<dbReference type="AlphaFoldDB" id="A0A1R3V0U6"/>
<evidence type="ECO:0008006" key="3">
    <source>
        <dbReference type="Google" id="ProtNLM"/>
    </source>
</evidence>
<gene>
    <name evidence="1" type="ORF">BQ8794_110273</name>
</gene>
<dbReference type="Proteomes" id="UP000188388">
    <property type="component" value="Unassembled WGS sequence"/>
</dbReference>
<protein>
    <recommendedName>
        <fullName evidence="3">ATP-dependent DNA ligase</fullName>
    </recommendedName>
</protein>
<accession>A0A1R3V0U6</accession>
<evidence type="ECO:0000313" key="1">
    <source>
        <dbReference type="EMBL" id="SIT53467.1"/>
    </source>
</evidence>
<dbReference type="EMBL" id="FTPD01000003">
    <property type="protein sequence ID" value="SIT53467.1"/>
    <property type="molecule type" value="Genomic_DNA"/>
</dbReference>
<sequence length="39" mass="4273">MMPTVVAKPPQGDDWMHEAKFDGYRSQIIIDAGLGATQP</sequence>
<name>A0A1R3V0U6_9HYPH</name>
<keyword evidence="2" id="KW-1185">Reference proteome</keyword>
<organism evidence="1 2">
    <name type="scientific">Mesorhizobium prunaredense</name>
    <dbReference type="NCBI Taxonomy" id="1631249"/>
    <lineage>
        <taxon>Bacteria</taxon>
        <taxon>Pseudomonadati</taxon>
        <taxon>Pseudomonadota</taxon>
        <taxon>Alphaproteobacteria</taxon>
        <taxon>Hyphomicrobiales</taxon>
        <taxon>Phyllobacteriaceae</taxon>
        <taxon>Mesorhizobium</taxon>
    </lineage>
</organism>
<reference evidence="2" key="1">
    <citation type="submission" date="2017-01" db="EMBL/GenBank/DDBJ databases">
        <authorList>
            <person name="Brunel B."/>
        </authorList>
    </citation>
    <scope>NUCLEOTIDE SEQUENCE [LARGE SCALE GENOMIC DNA]</scope>
</reference>